<feature type="compositionally biased region" description="Basic and acidic residues" evidence="1">
    <location>
        <begin position="159"/>
        <end position="170"/>
    </location>
</feature>
<dbReference type="EMBL" id="JAGGLQ010000027">
    <property type="protein sequence ID" value="MBP2041670.1"/>
    <property type="molecule type" value="Genomic_DNA"/>
</dbReference>
<name>A0ABS4LI76_STRAV</name>
<feature type="region of interest" description="Disordered" evidence="1">
    <location>
        <begin position="135"/>
        <end position="182"/>
    </location>
</feature>
<accession>A0ABS4LI76</accession>
<organism evidence="2 3">
    <name type="scientific">Streptomyces avidinii</name>
    <dbReference type="NCBI Taxonomy" id="1895"/>
    <lineage>
        <taxon>Bacteria</taxon>
        <taxon>Bacillati</taxon>
        <taxon>Actinomycetota</taxon>
        <taxon>Actinomycetes</taxon>
        <taxon>Kitasatosporales</taxon>
        <taxon>Streptomycetaceae</taxon>
        <taxon>Streptomyces</taxon>
    </lineage>
</organism>
<protein>
    <submittedName>
        <fullName evidence="2">Uncharacterized protein</fullName>
    </submittedName>
</protein>
<dbReference type="Proteomes" id="UP001519310">
    <property type="component" value="Unassembled WGS sequence"/>
</dbReference>
<reference evidence="2 3" key="1">
    <citation type="submission" date="2021-03" db="EMBL/GenBank/DDBJ databases">
        <title>Genomic Encyclopedia of Type Strains, Phase IV (KMG-IV): sequencing the most valuable type-strain genomes for metagenomic binning, comparative biology and taxonomic classification.</title>
        <authorList>
            <person name="Goeker M."/>
        </authorList>
    </citation>
    <scope>NUCLEOTIDE SEQUENCE [LARGE SCALE GENOMIC DNA]</scope>
    <source>
        <strain evidence="2 3">DSM 40526</strain>
    </source>
</reference>
<evidence type="ECO:0000256" key="1">
    <source>
        <dbReference type="SAM" id="MobiDB-lite"/>
    </source>
</evidence>
<sequence>MPSSRCPTEAVGLPRAELADWPGAGLAAEGSDCHLRGMRHWSQRGIAYPPEAPGVVAVSDTWSLGGVPRAEAEPALERVRKAMTQQGWKVADYENSSDRHQAELRLELPGTGRTLSLVTYPGDRLEVAAQADCARYPSGTPLNTQGDPLLPTPPVPAELRGESPDEDRPPADTGAAADQNSP</sequence>
<keyword evidence="3" id="KW-1185">Reference proteome</keyword>
<evidence type="ECO:0000313" key="3">
    <source>
        <dbReference type="Proteomes" id="UP001519310"/>
    </source>
</evidence>
<proteinExistence type="predicted"/>
<gene>
    <name evidence="2" type="ORF">J2Z77_007530</name>
</gene>
<comment type="caution">
    <text evidence="2">The sequence shown here is derived from an EMBL/GenBank/DDBJ whole genome shotgun (WGS) entry which is preliminary data.</text>
</comment>
<evidence type="ECO:0000313" key="2">
    <source>
        <dbReference type="EMBL" id="MBP2041670.1"/>
    </source>
</evidence>